<dbReference type="OrthoDB" id="9802794at2"/>
<dbReference type="Proteomes" id="UP000245959">
    <property type="component" value="Unassembled WGS sequence"/>
</dbReference>
<feature type="domain" description="Carbohydrate kinase PfkB" evidence="3">
    <location>
        <begin position="18"/>
        <end position="324"/>
    </location>
</feature>
<keyword evidence="2 5" id="KW-0418">Kinase</keyword>
<dbReference type="InterPro" id="IPR011611">
    <property type="entry name" value="PfkB_dom"/>
</dbReference>
<evidence type="ECO:0000313" key="4">
    <source>
        <dbReference type="EMBL" id="NMD88936.1"/>
    </source>
</evidence>
<dbReference type="Gene3D" id="3.40.1190.20">
    <property type="match status" value="1"/>
</dbReference>
<dbReference type="CDD" id="cd01172">
    <property type="entry name" value="RfaE_like"/>
    <property type="match status" value="1"/>
</dbReference>
<dbReference type="EMBL" id="QEKH01000002">
    <property type="protein sequence ID" value="PVY45591.1"/>
    <property type="molecule type" value="Genomic_DNA"/>
</dbReference>
<dbReference type="GeneID" id="78293949"/>
<evidence type="ECO:0000313" key="5">
    <source>
        <dbReference type="EMBL" id="PVY45591.1"/>
    </source>
</evidence>
<dbReference type="SUPFAM" id="SSF53613">
    <property type="entry name" value="Ribokinase-like"/>
    <property type="match status" value="1"/>
</dbReference>
<dbReference type="InterPro" id="IPR029056">
    <property type="entry name" value="Ribokinase-like"/>
</dbReference>
<sequence length="341" mass="36820">MNDISRLEAVISGFSGKRIAVLGDVMLDVYLWGKVTRISPEAPVPVVNVERRTSCLGGAANVMRNVATLGAKSFGFGMVGADPTGDEVIQALGEYRIDAAAVLRDANRRTTEKKRVIAGGQQLFREDYEDTFSADDGLRRKLVDGIIDLIRKRELDAVIFEDYNKGMLAEWMLEEIIVEAKKAGVVTALDPKPNSMRPVRGITVIKPNRLEAFALAGRPDRSGGTVAPAQDRELTAVAAELLNAWEPEHLLISLAAQGMALYDRRHPEPQVIPTRAREVFDVSGAGDTVTATFALSLVSGATPVEAAELANRAAGVVVAKVGTVPVLFEELKQALLCCEKK</sequence>
<dbReference type="GO" id="GO:0033785">
    <property type="term" value="F:heptose 7-phosphate kinase activity"/>
    <property type="evidence" value="ECO:0007669"/>
    <property type="project" value="TreeGrafter"/>
</dbReference>
<dbReference type="GO" id="GO:0016773">
    <property type="term" value="F:phosphotransferase activity, alcohol group as acceptor"/>
    <property type="evidence" value="ECO:0007669"/>
    <property type="project" value="InterPro"/>
</dbReference>
<comment type="caution">
    <text evidence="5">The sequence shown here is derived from an EMBL/GenBank/DDBJ whole genome shotgun (WGS) entry which is preliminary data.</text>
</comment>
<evidence type="ECO:0000313" key="7">
    <source>
        <dbReference type="Proteomes" id="UP000576225"/>
    </source>
</evidence>
<keyword evidence="1 5" id="KW-0808">Transferase</keyword>
<evidence type="ECO:0000256" key="2">
    <source>
        <dbReference type="ARBA" id="ARBA00022777"/>
    </source>
</evidence>
<dbReference type="PANTHER" id="PTHR46969">
    <property type="entry name" value="BIFUNCTIONAL PROTEIN HLDE"/>
    <property type="match status" value="1"/>
</dbReference>
<protein>
    <submittedName>
        <fullName evidence="5">D-beta-D-heptose 7-phosphate kinase/D-beta-D-heptose 1-phosphate adenosyltransferase</fullName>
    </submittedName>
</protein>
<dbReference type="InterPro" id="IPR011913">
    <property type="entry name" value="RfaE_dom_I"/>
</dbReference>
<evidence type="ECO:0000259" key="3">
    <source>
        <dbReference type="Pfam" id="PF00294"/>
    </source>
</evidence>
<gene>
    <name evidence="5" type="ORF">C8D82_102163</name>
    <name evidence="4" type="ORF">HF882_20325</name>
</gene>
<dbReference type="Proteomes" id="UP000576225">
    <property type="component" value="Unassembled WGS sequence"/>
</dbReference>
<dbReference type="GO" id="GO:0005829">
    <property type="term" value="C:cytosol"/>
    <property type="evidence" value="ECO:0007669"/>
    <property type="project" value="TreeGrafter"/>
</dbReference>
<evidence type="ECO:0000256" key="1">
    <source>
        <dbReference type="ARBA" id="ARBA00022679"/>
    </source>
</evidence>
<name>A0A2U1BAD4_9BACT</name>
<reference evidence="4 7" key="2">
    <citation type="submission" date="2020-04" db="EMBL/GenBank/DDBJ databases">
        <authorList>
            <person name="Hitch T.C.A."/>
            <person name="Wylensek D."/>
            <person name="Clavel T."/>
        </authorList>
    </citation>
    <scope>NUCLEOTIDE SEQUENCE [LARGE SCALE GENOMIC DNA]</scope>
    <source>
        <strain evidence="4 7">COR2-253-APC-1A</strain>
    </source>
</reference>
<dbReference type="AlphaFoldDB" id="A0A2U1BAD4"/>
<dbReference type="PANTHER" id="PTHR46969:SF1">
    <property type="entry name" value="BIFUNCTIONAL PROTEIN HLDE"/>
    <property type="match status" value="1"/>
</dbReference>
<dbReference type="Pfam" id="PF00294">
    <property type="entry name" value="PfkB"/>
    <property type="match status" value="1"/>
</dbReference>
<dbReference type="EMBL" id="JABAEW010000066">
    <property type="protein sequence ID" value="NMD88936.1"/>
    <property type="molecule type" value="Genomic_DNA"/>
</dbReference>
<proteinExistence type="predicted"/>
<organism evidence="5 6">
    <name type="scientific">Victivallis vadensis</name>
    <dbReference type="NCBI Taxonomy" id="172901"/>
    <lineage>
        <taxon>Bacteria</taxon>
        <taxon>Pseudomonadati</taxon>
        <taxon>Lentisphaerota</taxon>
        <taxon>Lentisphaeria</taxon>
        <taxon>Victivallales</taxon>
        <taxon>Victivallaceae</taxon>
        <taxon>Victivallis</taxon>
    </lineage>
</organism>
<reference evidence="5 6" key="1">
    <citation type="submission" date="2018-04" db="EMBL/GenBank/DDBJ databases">
        <title>Genomic Encyclopedia of Type Strains, Phase IV (KMG-IV): sequencing the most valuable type-strain genomes for metagenomic binning, comparative biology and taxonomic classification.</title>
        <authorList>
            <person name="Goeker M."/>
        </authorList>
    </citation>
    <scope>NUCLEOTIDE SEQUENCE [LARGE SCALE GENOMIC DNA]</scope>
    <source>
        <strain evidence="5 6">DSM 14823</strain>
    </source>
</reference>
<keyword evidence="6" id="KW-1185">Reference proteome</keyword>
<evidence type="ECO:0000313" key="6">
    <source>
        <dbReference type="Proteomes" id="UP000245959"/>
    </source>
</evidence>
<dbReference type="GO" id="GO:0033786">
    <property type="term" value="F:heptose-1-phosphate adenylyltransferase activity"/>
    <property type="evidence" value="ECO:0007669"/>
    <property type="project" value="TreeGrafter"/>
</dbReference>
<accession>A0A2U1BAD4</accession>
<dbReference type="RefSeq" id="WP_116882616.1">
    <property type="nucleotide sequence ID" value="NZ_CABMMC010000219.1"/>
</dbReference>